<dbReference type="KEGG" id="bvi:Bcep1808_7379"/>
<accession>A4JVF3</accession>
<dbReference type="HOGENOM" id="CLU_1297879_0_0_4"/>
<evidence type="ECO:0000256" key="1">
    <source>
        <dbReference type="SAM" id="MobiDB-lite"/>
    </source>
</evidence>
<dbReference type="SUPFAM" id="SSF47413">
    <property type="entry name" value="lambda repressor-like DNA-binding domains"/>
    <property type="match status" value="1"/>
</dbReference>
<dbReference type="Proteomes" id="UP000002287">
    <property type="component" value="Plasmid pBVIE03"/>
</dbReference>
<feature type="region of interest" description="Disordered" evidence="1">
    <location>
        <begin position="76"/>
        <end position="109"/>
    </location>
</feature>
<proteinExistence type="predicted"/>
<protein>
    <submittedName>
        <fullName evidence="2">Uncharacterized protein</fullName>
    </submittedName>
</protein>
<dbReference type="GO" id="GO:0003677">
    <property type="term" value="F:DNA binding"/>
    <property type="evidence" value="ECO:0007669"/>
    <property type="project" value="InterPro"/>
</dbReference>
<sequence length="212" mass="23970">MTRQFSADEMRAVIRAKGWSHTELARHWDISTVYLSRLINNDQRRIHWNDAVEGLPPYKLCAQHLAMRHARAAALLDEPQPRKRGPRPGSVRSSGYDDGEERWPEAGQTTVPSTGYRYRGYIVAGSILTATQEIGEMAQEGERGIVFAVEDVGIGERYGVIFERGLWDWFLAHHVDACLAETGLDAEGFDGFVYDGDFGLKNAYDSGRFNFW</sequence>
<gene>
    <name evidence="2" type="ordered locus">Bcep1808_7379</name>
</gene>
<keyword evidence="2" id="KW-0614">Plasmid</keyword>
<evidence type="ECO:0000313" key="2">
    <source>
        <dbReference type="EMBL" id="ABO60256.1"/>
    </source>
</evidence>
<dbReference type="InterPro" id="IPR010982">
    <property type="entry name" value="Lambda_DNA-bd_dom_sf"/>
</dbReference>
<name>A4JVF3_BURVG</name>
<evidence type="ECO:0000313" key="3">
    <source>
        <dbReference type="Proteomes" id="UP000002287"/>
    </source>
</evidence>
<dbReference type="EMBL" id="CP000619">
    <property type="protein sequence ID" value="ABO60256.1"/>
    <property type="molecule type" value="Genomic_DNA"/>
</dbReference>
<organism evidence="2 3">
    <name type="scientific">Burkholderia vietnamiensis (strain G4 / LMG 22486)</name>
    <name type="common">Burkholderia cepacia (strain R1808)</name>
    <dbReference type="NCBI Taxonomy" id="269482"/>
    <lineage>
        <taxon>Bacteria</taxon>
        <taxon>Pseudomonadati</taxon>
        <taxon>Pseudomonadota</taxon>
        <taxon>Betaproteobacteria</taxon>
        <taxon>Burkholderiales</taxon>
        <taxon>Burkholderiaceae</taxon>
        <taxon>Burkholderia</taxon>
        <taxon>Burkholderia cepacia complex</taxon>
    </lineage>
</organism>
<reference evidence="2 3" key="1">
    <citation type="submission" date="2007-03" db="EMBL/GenBank/DDBJ databases">
        <title>Complete sequence of plasmid pBVIE03 of Burkholderia vietnamiensis G4.</title>
        <authorList>
            <consortium name="US DOE Joint Genome Institute"/>
            <person name="Copeland A."/>
            <person name="Lucas S."/>
            <person name="Lapidus A."/>
            <person name="Barry K."/>
            <person name="Detter J.C."/>
            <person name="Glavina del Rio T."/>
            <person name="Hammon N."/>
            <person name="Israni S."/>
            <person name="Dalin E."/>
            <person name="Tice H."/>
            <person name="Pitluck S."/>
            <person name="Chain P."/>
            <person name="Malfatti S."/>
            <person name="Shin M."/>
            <person name="Vergez L."/>
            <person name="Schmutz J."/>
            <person name="Larimer F."/>
            <person name="Land M."/>
            <person name="Hauser L."/>
            <person name="Kyrpides N."/>
            <person name="Tiedje J."/>
            <person name="Richardson P."/>
        </authorList>
    </citation>
    <scope>NUCLEOTIDE SEQUENCE [LARGE SCALE GENOMIC DNA]</scope>
    <source>
        <strain evidence="3">G4 / LMG 22486</strain>
        <plasmid evidence="2 3">pBVIE03</plasmid>
    </source>
</reference>
<dbReference type="AlphaFoldDB" id="A4JVF3"/>
<geneLocation type="plasmid" evidence="2 3">
    <name>pBVIE03</name>
</geneLocation>